<keyword evidence="1" id="KW-0732">Signal</keyword>
<dbReference type="Proteomes" id="UP000289340">
    <property type="component" value="Chromosome 9"/>
</dbReference>
<gene>
    <name evidence="2" type="ORF">D0Y65_024344</name>
</gene>
<evidence type="ECO:0000256" key="1">
    <source>
        <dbReference type="SAM" id="SignalP"/>
    </source>
</evidence>
<protein>
    <submittedName>
        <fullName evidence="2">Uncharacterized protein</fullName>
    </submittedName>
</protein>
<evidence type="ECO:0000313" key="2">
    <source>
        <dbReference type="EMBL" id="RZB92291.1"/>
    </source>
</evidence>
<dbReference type="EMBL" id="QZWG01000009">
    <property type="protein sequence ID" value="RZB92291.1"/>
    <property type="molecule type" value="Genomic_DNA"/>
</dbReference>
<sequence length="201" mass="22557">MAMLFDSFVVVCLPSTTFSLVDDHQTFVKLLRYAGLRLRLIATMRKCDTMKRRWIEEEKSDRTPYHSDHTMANNNEEEEEEVVVQMVKLGSYGGEVRLVVGDEESVAEETMLLWGVQEPTLSKPKAFVSQASLQLSLDSCGHSLSILQSPSTLIIHISALASTIAYVFSNRGTWTNEAVMWDSGIVLEKVLEDFVDSGMLC</sequence>
<organism evidence="2 3">
    <name type="scientific">Glycine soja</name>
    <name type="common">Wild soybean</name>
    <dbReference type="NCBI Taxonomy" id="3848"/>
    <lineage>
        <taxon>Eukaryota</taxon>
        <taxon>Viridiplantae</taxon>
        <taxon>Streptophyta</taxon>
        <taxon>Embryophyta</taxon>
        <taxon>Tracheophyta</taxon>
        <taxon>Spermatophyta</taxon>
        <taxon>Magnoliopsida</taxon>
        <taxon>eudicotyledons</taxon>
        <taxon>Gunneridae</taxon>
        <taxon>Pentapetalae</taxon>
        <taxon>rosids</taxon>
        <taxon>fabids</taxon>
        <taxon>Fabales</taxon>
        <taxon>Fabaceae</taxon>
        <taxon>Papilionoideae</taxon>
        <taxon>50 kb inversion clade</taxon>
        <taxon>NPAAA clade</taxon>
        <taxon>indigoferoid/millettioid clade</taxon>
        <taxon>Phaseoleae</taxon>
        <taxon>Glycine</taxon>
        <taxon>Glycine subgen. Soja</taxon>
    </lineage>
</organism>
<feature type="signal peptide" evidence="1">
    <location>
        <begin position="1"/>
        <end position="19"/>
    </location>
</feature>
<keyword evidence="3" id="KW-1185">Reference proteome</keyword>
<accession>A0A445J1M6</accession>
<feature type="chain" id="PRO_5019467726" evidence="1">
    <location>
        <begin position="20"/>
        <end position="201"/>
    </location>
</feature>
<proteinExistence type="predicted"/>
<reference evidence="2 3" key="1">
    <citation type="submission" date="2018-09" db="EMBL/GenBank/DDBJ databases">
        <title>A high-quality reference genome of wild soybean provides a powerful tool to mine soybean genomes.</title>
        <authorList>
            <person name="Xie M."/>
            <person name="Chung C.Y.L."/>
            <person name="Li M.-W."/>
            <person name="Wong F.-L."/>
            <person name="Chan T.-F."/>
            <person name="Lam H.-M."/>
        </authorList>
    </citation>
    <scope>NUCLEOTIDE SEQUENCE [LARGE SCALE GENOMIC DNA]</scope>
    <source>
        <strain evidence="3">cv. W05</strain>
        <tissue evidence="2">Hypocotyl of etiolated seedlings</tissue>
    </source>
</reference>
<name>A0A445J1M6_GLYSO</name>
<dbReference type="AlphaFoldDB" id="A0A445J1M6"/>
<evidence type="ECO:0000313" key="3">
    <source>
        <dbReference type="Proteomes" id="UP000289340"/>
    </source>
</evidence>
<comment type="caution">
    <text evidence="2">The sequence shown here is derived from an EMBL/GenBank/DDBJ whole genome shotgun (WGS) entry which is preliminary data.</text>
</comment>